<evidence type="ECO:0000256" key="1">
    <source>
        <dbReference type="SAM" id="MobiDB-lite"/>
    </source>
</evidence>
<name>A0AAD7T519_9TELE</name>
<evidence type="ECO:0000313" key="2">
    <source>
        <dbReference type="EMBL" id="KAJ8414587.1"/>
    </source>
</evidence>
<comment type="caution">
    <text evidence="2">The sequence shown here is derived from an EMBL/GenBank/DDBJ whole genome shotgun (WGS) entry which is preliminary data.</text>
</comment>
<dbReference type="AlphaFoldDB" id="A0AAD7T519"/>
<evidence type="ECO:0000313" key="3">
    <source>
        <dbReference type="Proteomes" id="UP001221898"/>
    </source>
</evidence>
<organism evidence="2 3">
    <name type="scientific">Aldrovandia affinis</name>
    <dbReference type="NCBI Taxonomy" id="143900"/>
    <lineage>
        <taxon>Eukaryota</taxon>
        <taxon>Metazoa</taxon>
        <taxon>Chordata</taxon>
        <taxon>Craniata</taxon>
        <taxon>Vertebrata</taxon>
        <taxon>Euteleostomi</taxon>
        <taxon>Actinopterygii</taxon>
        <taxon>Neopterygii</taxon>
        <taxon>Teleostei</taxon>
        <taxon>Notacanthiformes</taxon>
        <taxon>Halosauridae</taxon>
        <taxon>Aldrovandia</taxon>
    </lineage>
</organism>
<keyword evidence="3" id="KW-1185">Reference proteome</keyword>
<dbReference type="Proteomes" id="UP001221898">
    <property type="component" value="Unassembled WGS sequence"/>
</dbReference>
<accession>A0AAD7T519</accession>
<protein>
    <submittedName>
        <fullName evidence="2">Uncharacterized protein</fullName>
    </submittedName>
</protein>
<feature type="compositionally biased region" description="Basic and acidic residues" evidence="1">
    <location>
        <begin position="1"/>
        <end position="13"/>
    </location>
</feature>
<gene>
    <name evidence="2" type="ORF">AAFF_G00037890</name>
</gene>
<reference evidence="2" key="1">
    <citation type="journal article" date="2023" name="Science">
        <title>Genome structures resolve the early diversification of teleost fishes.</title>
        <authorList>
            <person name="Parey E."/>
            <person name="Louis A."/>
            <person name="Montfort J."/>
            <person name="Bouchez O."/>
            <person name="Roques C."/>
            <person name="Iampietro C."/>
            <person name="Lluch J."/>
            <person name="Castinel A."/>
            <person name="Donnadieu C."/>
            <person name="Desvignes T."/>
            <person name="Floi Bucao C."/>
            <person name="Jouanno E."/>
            <person name="Wen M."/>
            <person name="Mejri S."/>
            <person name="Dirks R."/>
            <person name="Jansen H."/>
            <person name="Henkel C."/>
            <person name="Chen W.J."/>
            <person name="Zahm M."/>
            <person name="Cabau C."/>
            <person name="Klopp C."/>
            <person name="Thompson A.W."/>
            <person name="Robinson-Rechavi M."/>
            <person name="Braasch I."/>
            <person name="Lecointre G."/>
            <person name="Bobe J."/>
            <person name="Postlethwait J.H."/>
            <person name="Berthelot C."/>
            <person name="Roest Crollius H."/>
            <person name="Guiguen Y."/>
        </authorList>
    </citation>
    <scope>NUCLEOTIDE SEQUENCE</scope>
    <source>
        <strain evidence="2">NC1722</strain>
    </source>
</reference>
<proteinExistence type="predicted"/>
<feature type="region of interest" description="Disordered" evidence="1">
    <location>
        <begin position="1"/>
        <end position="33"/>
    </location>
</feature>
<dbReference type="EMBL" id="JAINUG010000012">
    <property type="protein sequence ID" value="KAJ8414587.1"/>
    <property type="molecule type" value="Genomic_DNA"/>
</dbReference>
<feature type="region of interest" description="Disordered" evidence="1">
    <location>
        <begin position="57"/>
        <end position="79"/>
    </location>
</feature>
<sequence>MLHRKAFMDKDARVGQTGEAKGPVHSNAGPDKGGMGVALKGAPFWMAVLAIVVPPPIRSPTPIHREGGKEGSTVLGRSA</sequence>